<dbReference type="PIRSF" id="PIRSF000390">
    <property type="entry name" value="PLP_StrS"/>
    <property type="match status" value="1"/>
</dbReference>
<dbReference type="InterPro" id="IPR015421">
    <property type="entry name" value="PyrdxlP-dep_Trfase_major"/>
</dbReference>
<dbReference type="PANTHER" id="PTHR30244:SF42">
    <property type="entry name" value="UDP-2-ACETAMIDO-2-DEOXY-3-OXO-D-GLUCURONATE AMINOTRANSFERASE"/>
    <property type="match status" value="1"/>
</dbReference>
<dbReference type="OrthoDB" id="9766188at2"/>
<feature type="modified residue" description="N6-(pyridoxal phosphate)lysine" evidence="2">
    <location>
        <position position="204"/>
    </location>
</feature>
<evidence type="ECO:0000256" key="3">
    <source>
        <dbReference type="RuleBase" id="RU004508"/>
    </source>
</evidence>
<protein>
    <submittedName>
        <fullName evidence="4">DegT/DnrJ/EryC1/StrS aminotransferase</fullName>
    </submittedName>
</protein>
<keyword evidence="4" id="KW-0808">Transferase</keyword>
<evidence type="ECO:0000313" key="5">
    <source>
        <dbReference type="Proteomes" id="UP000269883"/>
    </source>
</evidence>
<keyword evidence="5" id="KW-1185">Reference proteome</keyword>
<dbReference type="EMBL" id="AP017378">
    <property type="protein sequence ID" value="BBD09027.1"/>
    <property type="molecule type" value="Genomic_DNA"/>
</dbReference>
<proteinExistence type="inferred from homology"/>
<keyword evidence="4" id="KW-0032">Aminotransferase</keyword>
<dbReference type="CDD" id="cd00616">
    <property type="entry name" value="AHBA_syn"/>
    <property type="match status" value="1"/>
</dbReference>
<dbReference type="KEGG" id="dfl:DFE_2301"/>
<dbReference type="PANTHER" id="PTHR30244">
    <property type="entry name" value="TRANSAMINASE"/>
    <property type="match status" value="1"/>
</dbReference>
<dbReference type="Pfam" id="PF01041">
    <property type="entry name" value="DegT_DnrJ_EryC1"/>
    <property type="match status" value="1"/>
</dbReference>
<comment type="similarity">
    <text evidence="3">Belongs to the DegT/DnrJ/EryC1 family.</text>
</comment>
<accession>A0A2Z6B0H1</accession>
<dbReference type="InterPro" id="IPR015422">
    <property type="entry name" value="PyrdxlP-dep_Trfase_small"/>
</dbReference>
<sequence>MTMPFIDLKAQFRALESDIRARMDAVLEHGQFIMGPEVRELEEKLAGFAGVKNAIACSSGTDALLLALMAHGVGPGDAVFTTPFTFIATAEVISLLGATPVYVDVDPETFNINPEALNLAVRAVKMGDAGKHPLPNGVDKLTPKGIIPVDIFGVPAEYDAIMELAESHGLFVLQDGAQSFGSEYNGVRAGALGHVSATSFFPAKPLGCYGDGGAVFTDDDEMAELMRSLMIHGMGSHRYDNDRIGINGRLDSLQAAVLLPKLAAFPGELDQRQRVADRYTGQLSKLPGFTFQKVPDGCRSAWAQYSILHERREEIQAALKEAGIPSVIYYPKPLHIQTAFAELGYAAEDMPVSMRLAESIFSLPMHPYMTDEQVDEVCGVIAGVLA</sequence>
<gene>
    <name evidence="4" type="ORF">DFE_2301</name>
</gene>
<dbReference type="Proteomes" id="UP000269883">
    <property type="component" value="Chromosome"/>
</dbReference>
<feature type="active site" description="Proton acceptor" evidence="1">
    <location>
        <position position="204"/>
    </location>
</feature>
<dbReference type="InterPro" id="IPR015424">
    <property type="entry name" value="PyrdxlP-dep_Trfase"/>
</dbReference>
<organism evidence="4 5">
    <name type="scientific">Desulfovibrio ferrophilus</name>
    <dbReference type="NCBI Taxonomy" id="241368"/>
    <lineage>
        <taxon>Bacteria</taxon>
        <taxon>Pseudomonadati</taxon>
        <taxon>Thermodesulfobacteriota</taxon>
        <taxon>Desulfovibrionia</taxon>
        <taxon>Desulfovibrionales</taxon>
        <taxon>Desulfovibrionaceae</taxon>
        <taxon>Desulfovibrio</taxon>
    </lineage>
</organism>
<reference evidence="4 5" key="1">
    <citation type="journal article" date="2018" name="Sci. Adv.">
        <title>Multi-heme cytochromes provide a pathway for survival in energy-limited environments.</title>
        <authorList>
            <person name="Deng X."/>
            <person name="Dohmae N."/>
            <person name="Nealson K.H."/>
            <person name="Hashimoto K."/>
            <person name="Okamoto A."/>
        </authorList>
    </citation>
    <scope>NUCLEOTIDE SEQUENCE [LARGE SCALE GENOMIC DNA]</scope>
    <source>
        <strain evidence="4 5">IS5</strain>
    </source>
</reference>
<dbReference type="Gene3D" id="3.40.640.10">
    <property type="entry name" value="Type I PLP-dependent aspartate aminotransferase-like (Major domain)"/>
    <property type="match status" value="1"/>
</dbReference>
<dbReference type="SUPFAM" id="SSF53383">
    <property type="entry name" value="PLP-dependent transferases"/>
    <property type="match status" value="1"/>
</dbReference>
<dbReference type="Gene3D" id="3.90.1150.10">
    <property type="entry name" value="Aspartate Aminotransferase, domain 1"/>
    <property type="match status" value="1"/>
</dbReference>
<evidence type="ECO:0000256" key="2">
    <source>
        <dbReference type="PIRSR" id="PIRSR000390-2"/>
    </source>
</evidence>
<name>A0A2Z6B0H1_9BACT</name>
<dbReference type="GO" id="GO:0030170">
    <property type="term" value="F:pyridoxal phosphate binding"/>
    <property type="evidence" value="ECO:0007669"/>
    <property type="project" value="TreeGrafter"/>
</dbReference>
<dbReference type="RefSeq" id="WP_126379655.1">
    <property type="nucleotide sequence ID" value="NZ_AP017378.1"/>
</dbReference>
<dbReference type="GO" id="GO:0000271">
    <property type="term" value="P:polysaccharide biosynthetic process"/>
    <property type="evidence" value="ECO:0007669"/>
    <property type="project" value="TreeGrafter"/>
</dbReference>
<keyword evidence="2 3" id="KW-0663">Pyridoxal phosphate</keyword>
<dbReference type="AlphaFoldDB" id="A0A2Z6B0H1"/>
<dbReference type="InterPro" id="IPR000653">
    <property type="entry name" value="DegT/StrS_aminotransferase"/>
</dbReference>
<evidence type="ECO:0000313" key="4">
    <source>
        <dbReference type="EMBL" id="BBD09027.1"/>
    </source>
</evidence>
<evidence type="ECO:0000256" key="1">
    <source>
        <dbReference type="PIRSR" id="PIRSR000390-1"/>
    </source>
</evidence>
<dbReference type="GO" id="GO:0008483">
    <property type="term" value="F:transaminase activity"/>
    <property type="evidence" value="ECO:0007669"/>
    <property type="project" value="UniProtKB-KW"/>
</dbReference>